<feature type="non-terminal residue" evidence="1">
    <location>
        <position position="92"/>
    </location>
</feature>
<dbReference type="EMBL" id="LXQA010519279">
    <property type="protein sequence ID" value="MCI56844.1"/>
    <property type="molecule type" value="Genomic_DNA"/>
</dbReference>
<keyword evidence="2" id="KW-1185">Reference proteome</keyword>
<protein>
    <submittedName>
        <fullName evidence="1">DUF4283 domain protein</fullName>
    </submittedName>
</protein>
<sequence>IEIPWPCLVTQSVPKIIKSTVPPKAKTFTQALNNVCDIPLSQQPQPCLKGDRVAIAIPKDEYMTEIEACKYSLHGRILWPKGATPIKVDALR</sequence>
<evidence type="ECO:0000313" key="1">
    <source>
        <dbReference type="EMBL" id="MCI56844.1"/>
    </source>
</evidence>
<feature type="non-terminal residue" evidence="1">
    <location>
        <position position="1"/>
    </location>
</feature>
<comment type="caution">
    <text evidence="1">The sequence shown here is derived from an EMBL/GenBank/DDBJ whole genome shotgun (WGS) entry which is preliminary data.</text>
</comment>
<name>A0A392T8L3_9FABA</name>
<organism evidence="1 2">
    <name type="scientific">Trifolium medium</name>
    <dbReference type="NCBI Taxonomy" id="97028"/>
    <lineage>
        <taxon>Eukaryota</taxon>
        <taxon>Viridiplantae</taxon>
        <taxon>Streptophyta</taxon>
        <taxon>Embryophyta</taxon>
        <taxon>Tracheophyta</taxon>
        <taxon>Spermatophyta</taxon>
        <taxon>Magnoliopsida</taxon>
        <taxon>eudicotyledons</taxon>
        <taxon>Gunneridae</taxon>
        <taxon>Pentapetalae</taxon>
        <taxon>rosids</taxon>
        <taxon>fabids</taxon>
        <taxon>Fabales</taxon>
        <taxon>Fabaceae</taxon>
        <taxon>Papilionoideae</taxon>
        <taxon>50 kb inversion clade</taxon>
        <taxon>NPAAA clade</taxon>
        <taxon>Hologalegina</taxon>
        <taxon>IRL clade</taxon>
        <taxon>Trifolieae</taxon>
        <taxon>Trifolium</taxon>
    </lineage>
</organism>
<proteinExistence type="predicted"/>
<dbReference type="AlphaFoldDB" id="A0A392T8L3"/>
<reference evidence="1 2" key="1">
    <citation type="journal article" date="2018" name="Front. Plant Sci.">
        <title>Red Clover (Trifolium pratense) and Zigzag Clover (T. medium) - A Picture of Genomic Similarities and Differences.</title>
        <authorList>
            <person name="Dluhosova J."/>
            <person name="Istvanek J."/>
            <person name="Nedelnik J."/>
            <person name="Repkova J."/>
        </authorList>
    </citation>
    <scope>NUCLEOTIDE SEQUENCE [LARGE SCALE GENOMIC DNA]</scope>
    <source>
        <strain evidence="2">cv. 10/8</strain>
        <tissue evidence="1">Leaf</tissue>
    </source>
</reference>
<accession>A0A392T8L3</accession>
<dbReference type="Proteomes" id="UP000265520">
    <property type="component" value="Unassembled WGS sequence"/>
</dbReference>
<evidence type="ECO:0000313" key="2">
    <source>
        <dbReference type="Proteomes" id="UP000265520"/>
    </source>
</evidence>